<protein>
    <recommendedName>
        <fullName evidence="3">HTH tetR-type domain-containing protein</fullName>
    </recommendedName>
</protein>
<dbReference type="PROSITE" id="PS01081">
    <property type="entry name" value="HTH_TETR_1"/>
    <property type="match status" value="1"/>
</dbReference>
<dbReference type="AlphaFoldDB" id="A0A343JBD3"/>
<gene>
    <name evidence="4" type="ORF">BEN51_04960</name>
</gene>
<dbReference type="InterPro" id="IPR009057">
    <property type="entry name" value="Homeodomain-like_sf"/>
</dbReference>
<name>A0A343JBD3_9CLOT</name>
<dbReference type="KEGG" id="cia:BEN51_04960"/>
<sequence length="229" mass="26530">MARILKKDEYEAKRNEILSAAQKFVYTKGYEKMSIQDILNELGISKGTFFHYFKSKQAMLDALVERFMDQGEEQIIPIVKDESLPAIEKLKKYFTAAGNWKVKQKDYLISLMRVWYSDDNAIIRQKMLNHSIERISPLLSSIIFQGIQEGTFKPSFPEQAGEVTLSLIQSLWDRLSLMIINDAQDKDCIDQMKNILAAYTDSIEKVLGIPESTLRIINDETMNQWFNLK</sequence>
<dbReference type="InterPro" id="IPR001647">
    <property type="entry name" value="HTH_TetR"/>
</dbReference>
<dbReference type="SUPFAM" id="SSF46689">
    <property type="entry name" value="Homeodomain-like"/>
    <property type="match status" value="1"/>
</dbReference>
<evidence type="ECO:0000256" key="1">
    <source>
        <dbReference type="ARBA" id="ARBA00023125"/>
    </source>
</evidence>
<feature type="domain" description="HTH tetR-type" evidence="3">
    <location>
        <begin position="11"/>
        <end position="71"/>
    </location>
</feature>
<evidence type="ECO:0000259" key="3">
    <source>
        <dbReference type="PROSITE" id="PS50977"/>
    </source>
</evidence>
<dbReference type="Proteomes" id="UP000264883">
    <property type="component" value="Chromosome"/>
</dbReference>
<dbReference type="InterPro" id="IPR050624">
    <property type="entry name" value="HTH-type_Tx_Regulator"/>
</dbReference>
<dbReference type="InterPro" id="IPR049149">
    <property type="entry name" value="TetR/AcrR_C"/>
</dbReference>
<dbReference type="Pfam" id="PF21303">
    <property type="entry name" value="TetR_C_39"/>
    <property type="match status" value="1"/>
</dbReference>
<dbReference type="GO" id="GO:0003677">
    <property type="term" value="F:DNA binding"/>
    <property type="evidence" value="ECO:0007669"/>
    <property type="project" value="UniProtKB-UniRule"/>
</dbReference>
<dbReference type="PROSITE" id="PS50977">
    <property type="entry name" value="HTH_TETR_2"/>
    <property type="match status" value="1"/>
</dbReference>
<reference evidence="4 5" key="1">
    <citation type="submission" date="2016-08" db="EMBL/GenBank/DDBJ databases">
        <title>Complete Genome Sequence Of The Indigo Reducing Clostridium isatidis DSM15098.</title>
        <authorList>
            <person name="Little G.T."/>
            <person name="Minton N.P."/>
        </authorList>
    </citation>
    <scope>NUCLEOTIDE SEQUENCE [LARGE SCALE GENOMIC DNA]</scope>
    <source>
        <strain evidence="4 5">DSM 15098</strain>
    </source>
</reference>
<dbReference type="PANTHER" id="PTHR43479:SF11">
    <property type="entry name" value="ACREF_ENVCD OPERON REPRESSOR-RELATED"/>
    <property type="match status" value="1"/>
</dbReference>
<keyword evidence="1 2" id="KW-0238">DNA-binding</keyword>
<proteinExistence type="predicted"/>
<evidence type="ECO:0000256" key="2">
    <source>
        <dbReference type="PROSITE-ProRule" id="PRU00335"/>
    </source>
</evidence>
<organism evidence="4 5">
    <name type="scientific">Clostridium isatidis</name>
    <dbReference type="NCBI Taxonomy" id="182773"/>
    <lineage>
        <taxon>Bacteria</taxon>
        <taxon>Bacillati</taxon>
        <taxon>Bacillota</taxon>
        <taxon>Clostridia</taxon>
        <taxon>Eubacteriales</taxon>
        <taxon>Clostridiaceae</taxon>
        <taxon>Clostridium</taxon>
    </lineage>
</organism>
<accession>A0A343JBD3</accession>
<feature type="DNA-binding region" description="H-T-H motif" evidence="2">
    <location>
        <begin position="34"/>
        <end position="53"/>
    </location>
</feature>
<dbReference type="RefSeq" id="WP_119864977.1">
    <property type="nucleotide sequence ID" value="NZ_CP016786.1"/>
</dbReference>
<keyword evidence="5" id="KW-1185">Reference proteome</keyword>
<dbReference type="PRINTS" id="PR00455">
    <property type="entry name" value="HTHTETR"/>
</dbReference>
<dbReference type="PANTHER" id="PTHR43479">
    <property type="entry name" value="ACREF/ENVCD OPERON REPRESSOR-RELATED"/>
    <property type="match status" value="1"/>
</dbReference>
<dbReference type="Pfam" id="PF00440">
    <property type="entry name" value="TetR_N"/>
    <property type="match status" value="1"/>
</dbReference>
<dbReference type="OrthoDB" id="9814200at2"/>
<evidence type="ECO:0000313" key="4">
    <source>
        <dbReference type="EMBL" id="ASW42841.1"/>
    </source>
</evidence>
<dbReference type="EMBL" id="CP016786">
    <property type="protein sequence ID" value="ASW42841.1"/>
    <property type="molecule type" value="Genomic_DNA"/>
</dbReference>
<evidence type="ECO:0000313" key="5">
    <source>
        <dbReference type="Proteomes" id="UP000264883"/>
    </source>
</evidence>
<dbReference type="Gene3D" id="1.10.357.10">
    <property type="entry name" value="Tetracycline Repressor, domain 2"/>
    <property type="match status" value="1"/>
</dbReference>
<dbReference type="InterPro" id="IPR023772">
    <property type="entry name" value="DNA-bd_HTH_TetR-type_CS"/>
</dbReference>